<accession>A0AAD6EV21</accession>
<proteinExistence type="inferred from homology"/>
<evidence type="ECO:0000313" key="13">
    <source>
        <dbReference type="EMBL" id="KAJ3702070.1"/>
    </source>
</evidence>
<comment type="function">
    <text evidence="1">This protein promotes the GTP-dependent binding of aminoacyl-tRNA to the A-site of ribosomes during protein biosynthesis.</text>
</comment>
<keyword evidence="14" id="KW-1185">Reference proteome</keyword>
<evidence type="ECO:0000256" key="7">
    <source>
        <dbReference type="ARBA" id="ARBA00022741"/>
    </source>
</evidence>
<evidence type="ECO:0000259" key="12">
    <source>
        <dbReference type="PROSITE" id="PS51722"/>
    </source>
</evidence>
<dbReference type="PROSITE" id="PS51722">
    <property type="entry name" value="G_TR_2"/>
    <property type="match status" value="1"/>
</dbReference>
<feature type="compositionally biased region" description="Low complexity" evidence="11">
    <location>
        <begin position="205"/>
        <end position="215"/>
    </location>
</feature>
<dbReference type="SUPFAM" id="SSF90209">
    <property type="entry name" value="Ran binding protein zinc finger-like"/>
    <property type="match status" value="1"/>
</dbReference>
<evidence type="ECO:0000256" key="10">
    <source>
        <dbReference type="ARBA" id="ARBA00023134"/>
    </source>
</evidence>
<dbReference type="InterPro" id="IPR000795">
    <property type="entry name" value="T_Tr_GTP-bd_dom"/>
</dbReference>
<dbReference type="CDD" id="cd01883">
    <property type="entry name" value="EF1_alpha"/>
    <property type="match status" value="1"/>
</dbReference>
<comment type="similarity">
    <text evidence="3">Belongs to the TRAFAC class translation factor GTPase superfamily. Classic translation factor GTPase family. EF-Tu/EF-1A subfamily.</text>
</comment>
<dbReference type="Gene3D" id="3.40.50.300">
    <property type="entry name" value="P-loop containing nucleotide triphosphate hydrolases"/>
    <property type="match status" value="1"/>
</dbReference>
<dbReference type="InterPro" id="IPR027417">
    <property type="entry name" value="P-loop_NTPase"/>
</dbReference>
<dbReference type="GO" id="GO:0003924">
    <property type="term" value="F:GTPase activity"/>
    <property type="evidence" value="ECO:0007669"/>
    <property type="project" value="InterPro"/>
</dbReference>
<evidence type="ECO:0000256" key="11">
    <source>
        <dbReference type="SAM" id="MobiDB-lite"/>
    </source>
</evidence>
<protein>
    <recommendedName>
        <fullName evidence="12">Tr-type G domain-containing protein</fullName>
    </recommendedName>
</protein>
<sequence>MPRKVGYAYGYDDDYDDNYEDDYGNYDDDYDDSEDTYRHNQDMKGNTSLQKLPLARETARKPIVWSCSICNFDNEDSMVVCEICGVFKESFVKSGKEANGTGNNIAAGSAASRTVKTEPEKLPVRVADKELISANSYEKASISYKRGKTANSASTAQKVDKLKEIKSSEPITSHLKKVNLSDASVTTKDLSENQLSCSRERNLGSDQPSSSNSVSDEQYKPDKWMQFDQEKEVLRQLNLAIVGHVDSGKSTLSGRLLHLLGRISKREMHKNEKEAKEKGKGSFAYAWAMDESAEERERGVTMTVAVAYFDSNKYHVVVLDSPGHKDFVPNMISGATQADAAILVVDACIGSFEAGMDGQVPGIAGVGQTKEHALLVRSFGVDQLIVAVNKMDAVGYSKQRYDFIKAQLGVFFRSCGFRDSSVSWVPLSAIENQNLIVPATDARLTSWYQGKCLLDAIDSLQLPSRDVSKPLIMPICDVIRTQSMGQVAACGKLETGAIKTGSKVVVMPGCEPATVRSIEHDMNACAVARAGDNVAVILQGIDPSKLMPGGVICHPDFPVPMASRLELKILVFDVAVPILIGSQVEFHIHHAKEAARIAKIVSLLDQKTGKVTKSAPRFLKANQSAVVEVSLDGVLCVQEFSKCKALGRVFLRATGNTVAAGIVTRLIDPV</sequence>
<dbReference type="Pfam" id="PF22594">
    <property type="entry name" value="GTP-eEF1A_C"/>
    <property type="match status" value="1"/>
</dbReference>
<dbReference type="InterPro" id="IPR036443">
    <property type="entry name" value="Znf_RanBP2_sf"/>
</dbReference>
<dbReference type="InterPro" id="IPR050100">
    <property type="entry name" value="TRAFAC_GTPase_members"/>
</dbReference>
<dbReference type="SUPFAM" id="SSF52540">
    <property type="entry name" value="P-loop containing nucleoside triphosphate hydrolases"/>
    <property type="match status" value="1"/>
</dbReference>
<dbReference type="GO" id="GO:0005525">
    <property type="term" value="F:GTP binding"/>
    <property type="evidence" value="ECO:0007669"/>
    <property type="project" value="UniProtKB-KW"/>
</dbReference>
<dbReference type="InterPro" id="IPR009000">
    <property type="entry name" value="Transl_B-barrel_sf"/>
</dbReference>
<keyword evidence="5" id="KW-0963">Cytoplasm</keyword>
<evidence type="ECO:0000256" key="9">
    <source>
        <dbReference type="ARBA" id="ARBA00022833"/>
    </source>
</evidence>
<reference evidence="13 14" key="1">
    <citation type="journal article" date="2022" name="Cell">
        <title>Repeat-based holocentromeres influence genome architecture and karyotype evolution.</title>
        <authorList>
            <person name="Hofstatter P.G."/>
            <person name="Thangavel G."/>
            <person name="Lux T."/>
            <person name="Neumann P."/>
            <person name="Vondrak T."/>
            <person name="Novak P."/>
            <person name="Zhang M."/>
            <person name="Costa L."/>
            <person name="Castellani M."/>
            <person name="Scott A."/>
            <person name="Toegelov H."/>
            <person name="Fuchs J."/>
            <person name="Mata-Sucre Y."/>
            <person name="Dias Y."/>
            <person name="Vanzela A.L.L."/>
            <person name="Huettel B."/>
            <person name="Almeida C.C.S."/>
            <person name="Simkova H."/>
            <person name="Souza G."/>
            <person name="Pedrosa-Harand A."/>
            <person name="Macas J."/>
            <person name="Mayer K.F.X."/>
            <person name="Houben A."/>
            <person name="Marques A."/>
        </authorList>
    </citation>
    <scope>NUCLEOTIDE SEQUENCE [LARGE SCALE GENOMIC DNA]</scope>
    <source>
        <strain evidence="13">RhyTen1mFocal</strain>
    </source>
</reference>
<dbReference type="Proteomes" id="UP001210211">
    <property type="component" value="Unassembled WGS sequence"/>
</dbReference>
<evidence type="ECO:0000313" key="14">
    <source>
        <dbReference type="Proteomes" id="UP001210211"/>
    </source>
</evidence>
<dbReference type="Pfam" id="PF03144">
    <property type="entry name" value="GTP_EFTU_D2"/>
    <property type="match status" value="1"/>
</dbReference>
<dbReference type="CDD" id="cd04093">
    <property type="entry name" value="HBS1_C_III"/>
    <property type="match status" value="1"/>
</dbReference>
<evidence type="ECO:0000256" key="2">
    <source>
        <dbReference type="ARBA" id="ARBA00004496"/>
    </source>
</evidence>
<dbReference type="FunFam" id="3.40.50.300:FF:001277">
    <property type="entry name" value="Elongation factor 1 alpha-like protein"/>
    <property type="match status" value="1"/>
</dbReference>
<dbReference type="Gene3D" id="2.40.30.10">
    <property type="entry name" value="Translation factors"/>
    <property type="match status" value="2"/>
</dbReference>
<dbReference type="PROSITE" id="PS01358">
    <property type="entry name" value="ZF_RANBP2_1"/>
    <property type="match status" value="1"/>
</dbReference>
<evidence type="ECO:0000256" key="5">
    <source>
        <dbReference type="ARBA" id="ARBA00022490"/>
    </source>
</evidence>
<organism evidence="13 14">
    <name type="scientific">Rhynchospora tenuis</name>
    <dbReference type="NCBI Taxonomy" id="198213"/>
    <lineage>
        <taxon>Eukaryota</taxon>
        <taxon>Viridiplantae</taxon>
        <taxon>Streptophyta</taxon>
        <taxon>Embryophyta</taxon>
        <taxon>Tracheophyta</taxon>
        <taxon>Spermatophyta</taxon>
        <taxon>Magnoliopsida</taxon>
        <taxon>Liliopsida</taxon>
        <taxon>Poales</taxon>
        <taxon>Cyperaceae</taxon>
        <taxon>Cyperoideae</taxon>
        <taxon>Rhynchosporeae</taxon>
        <taxon>Rhynchospora</taxon>
    </lineage>
</organism>
<comment type="caution">
    <text evidence="13">The sequence shown here is derived from an EMBL/GenBank/DDBJ whole genome shotgun (WGS) entry which is preliminary data.</text>
</comment>
<dbReference type="SUPFAM" id="SSF50447">
    <property type="entry name" value="Translation proteins"/>
    <property type="match status" value="1"/>
</dbReference>
<dbReference type="SUPFAM" id="SSF50465">
    <property type="entry name" value="EF-Tu/eEF-1alpha/eIF2-gamma C-terminal domain"/>
    <property type="match status" value="1"/>
</dbReference>
<feature type="domain" description="Tr-type G" evidence="12">
    <location>
        <begin position="234"/>
        <end position="465"/>
    </location>
</feature>
<keyword evidence="9" id="KW-0862">Zinc</keyword>
<dbReference type="InterPro" id="IPR009001">
    <property type="entry name" value="Transl_elong_EF1A/Init_IF2_C"/>
</dbReference>
<evidence type="ECO:0000256" key="8">
    <source>
        <dbReference type="ARBA" id="ARBA00022771"/>
    </source>
</evidence>
<keyword evidence="10" id="KW-0342">GTP-binding</keyword>
<keyword evidence="6" id="KW-0479">Metal-binding</keyword>
<feature type="region of interest" description="Disordered" evidence="11">
    <location>
        <begin position="191"/>
        <end position="221"/>
    </location>
</feature>
<dbReference type="Pfam" id="PF00009">
    <property type="entry name" value="GTP_EFTU"/>
    <property type="match status" value="1"/>
</dbReference>
<dbReference type="FunFam" id="2.40.30.10:FF:000060">
    <property type="entry name" value="elongation factor 1-alpha isoform X4"/>
    <property type="match status" value="1"/>
</dbReference>
<dbReference type="FunFam" id="2.40.30.10:FF:000020">
    <property type="entry name" value="Translation elongation factor EF-1"/>
    <property type="match status" value="1"/>
</dbReference>
<name>A0AAD6EV21_9POAL</name>
<dbReference type="PANTHER" id="PTHR23115">
    <property type="entry name" value="TRANSLATION FACTOR"/>
    <property type="match status" value="1"/>
</dbReference>
<dbReference type="GO" id="GO:0008270">
    <property type="term" value="F:zinc ion binding"/>
    <property type="evidence" value="ECO:0007669"/>
    <property type="project" value="UniProtKB-KW"/>
</dbReference>
<feature type="compositionally biased region" description="Acidic residues" evidence="11">
    <location>
        <begin position="11"/>
        <end position="34"/>
    </location>
</feature>
<keyword evidence="8" id="KW-0863">Zinc-finger</keyword>
<dbReference type="PRINTS" id="PR00315">
    <property type="entry name" value="ELONGATNFCT"/>
</dbReference>
<comment type="subcellular location">
    <subcellularLocation>
        <location evidence="2">Cytoplasm</location>
    </subcellularLocation>
</comment>
<dbReference type="AlphaFoldDB" id="A0AAD6EV21"/>
<evidence type="ECO:0000256" key="3">
    <source>
        <dbReference type="ARBA" id="ARBA00007249"/>
    </source>
</evidence>
<dbReference type="EMBL" id="JAMRDG010000001">
    <property type="protein sequence ID" value="KAJ3702070.1"/>
    <property type="molecule type" value="Genomic_DNA"/>
</dbReference>
<feature type="region of interest" description="Disordered" evidence="11">
    <location>
        <begin position="1"/>
        <end position="44"/>
    </location>
</feature>
<gene>
    <name evidence="13" type="ORF">LUZ61_005775</name>
</gene>
<keyword evidence="7" id="KW-0547">Nucleotide-binding</keyword>
<dbReference type="InterPro" id="IPR001876">
    <property type="entry name" value="Znf_RanBP2"/>
</dbReference>
<dbReference type="InterPro" id="IPR004161">
    <property type="entry name" value="EFTu-like_2"/>
</dbReference>
<evidence type="ECO:0000256" key="6">
    <source>
        <dbReference type="ARBA" id="ARBA00022723"/>
    </source>
</evidence>
<dbReference type="GO" id="GO:0005737">
    <property type="term" value="C:cytoplasm"/>
    <property type="evidence" value="ECO:0007669"/>
    <property type="project" value="UniProtKB-SubCell"/>
</dbReference>
<dbReference type="InterPro" id="IPR054696">
    <property type="entry name" value="GTP-eEF1A_C"/>
</dbReference>
<evidence type="ECO:0000256" key="4">
    <source>
        <dbReference type="ARBA" id="ARBA00022481"/>
    </source>
</evidence>
<evidence type="ECO:0000256" key="1">
    <source>
        <dbReference type="ARBA" id="ARBA00003982"/>
    </source>
</evidence>
<keyword evidence="4" id="KW-0488">Methylation</keyword>